<keyword evidence="1" id="KW-1015">Disulfide bond</keyword>
<dbReference type="AlphaFoldDB" id="A0AAD8FIN1"/>
<reference evidence="3" key="1">
    <citation type="journal article" date="2023" name="PLoS Negl. Trop. Dis.">
        <title>A genome sequence for Biomphalaria pfeifferi, the major vector snail for the human-infecting parasite Schistosoma mansoni.</title>
        <authorList>
            <person name="Bu L."/>
            <person name="Lu L."/>
            <person name="Laidemitt M.R."/>
            <person name="Zhang S.M."/>
            <person name="Mutuku M."/>
            <person name="Mkoji G."/>
            <person name="Steinauer M."/>
            <person name="Loker E.S."/>
        </authorList>
    </citation>
    <scope>NUCLEOTIDE SEQUENCE</scope>
    <source>
        <strain evidence="3">KasaAsao</strain>
    </source>
</reference>
<evidence type="ECO:0000313" key="4">
    <source>
        <dbReference type="Proteomes" id="UP001233172"/>
    </source>
</evidence>
<reference evidence="3" key="2">
    <citation type="submission" date="2023-04" db="EMBL/GenBank/DDBJ databases">
        <authorList>
            <person name="Bu L."/>
            <person name="Lu L."/>
            <person name="Laidemitt M.R."/>
            <person name="Zhang S.M."/>
            <person name="Mutuku M."/>
            <person name="Mkoji G."/>
            <person name="Steinauer M."/>
            <person name="Loker E.S."/>
        </authorList>
    </citation>
    <scope>NUCLEOTIDE SEQUENCE</scope>
    <source>
        <strain evidence="3">KasaAsao</strain>
        <tissue evidence="3">Whole Snail</tissue>
    </source>
</reference>
<protein>
    <recommendedName>
        <fullName evidence="2">SMB domain-containing protein</fullName>
    </recommendedName>
</protein>
<feature type="domain" description="SMB" evidence="2">
    <location>
        <begin position="60"/>
        <end position="100"/>
    </location>
</feature>
<name>A0AAD8FIN1_BIOPF</name>
<evidence type="ECO:0000256" key="1">
    <source>
        <dbReference type="ARBA" id="ARBA00023157"/>
    </source>
</evidence>
<dbReference type="Proteomes" id="UP001233172">
    <property type="component" value="Unassembled WGS sequence"/>
</dbReference>
<dbReference type="InterPro" id="IPR036024">
    <property type="entry name" value="Somatomedin_B-like_dom_sf"/>
</dbReference>
<evidence type="ECO:0000313" key="3">
    <source>
        <dbReference type="EMBL" id="KAK0065735.1"/>
    </source>
</evidence>
<dbReference type="PROSITE" id="PS00524">
    <property type="entry name" value="SMB_1"/>
    <property type="match status" value="1"/>
</dbReference>
<dbReference type="PROSITE" id="PS50958">
    <property type="entry name" value="SMB_2"/>
    <property type="match status" value="1"/>
</dbReference>
<organism evidence="3 4">
    <name type="scientific">Biomphalaria pfeifferi</name>
    <name type="common">Bloodfluke planorb</name>
    <name type="synonym">Freshwater snail</name>
    <dbReference type="NCBI Taxonomy" id="112525"/>
    <lineage>
        <taxon>Eukaryota</taxon>
        <taxon>Metazoa</taxon>
        <taxon>Spiralia</taxon>
        <taxon>Lophotrochozoa</taxon>
        <taxon>Mollusca</taxon>
        <taxon>Gastropoda</taxon>
        <taxon>Heterobranchia</taxon>
        <taxon>Euthyneura</taxon>
        <taxon>Panpulmonata</taxon>
        <taxon>Hygrophila</taxon>
        <taxon>Lymnaeoidea</taxon>
        <taxon>Planorbidae</taxon>
        <taxon>Biomphalaria</taxon>
    </lineage>
</organism>
<keyword evidence="4" id="KW-1185">Reference proteome</keyword>
<accession>A0AAD8FIN1</accession>
<dbReference type="SUPFAM" id="SSF90188">
    <property type="entry name" value="Somatomedin B domain"/>
    <property type="match status" value="1"/>
</dbReference>
<sequence length="572" mass="65713">MSLYRYAVKTFVTTFYYVVFFLHAGVDAHSPVIVILHNLSLSENVHNDSKIKSLTFYAHQKDSCFYLCNEWRPVPCSCDVRCLVIGNCCEDFRIECPETFLKGQTRFSRFVNAEIVCKYNTFMVSKCPFDENNSSSALLHNGLEIDTSLRDANINIEVNNTFIDEVIQILPVSDMTSGFTYVNSDVYKCFAESNSEPLFWDIVLQSDDSIFSMRDKLLNATILHSRNISFIPTTLLKERMMLPICFQNSISECPADRSQDPWIQNKCSSLLSFVDVQTTVFTNRYCALCHGFNNSEPILEAKAQAYNSFIFSITMSLRNNKLIVNQVGKGSASMWQTIQCNLESNANSDFPCEVQPCHKLAYLIDGLCKHSTVLLLAFPAATFPVFEPNRILSFMQCFLYERLNTDIYESKLLPALDNFKRRKQKKYIVYTFQMFLVHDDVLSLAYANKWQEKYIEDIMSLTTSMFTMMKHLQTTKHTRNKLWNRLGTTKACFALFLEESIQLAHEIADTQLACFDVRVNTSLFSDKKELFMNISCGQHLIQSKGSVLLSVHVRTTSVIAFLTMFILNYLHK</sequence>
<evidence type="ECO:0000259" key="2">
    <source>
        <dbReference type="PROSITE" id="PS50958"/>
    </source>
</evidence>
<dbReference type="EMBL" id="JASAOG010000012">
    <property type="protein sequence ID" value="KAK0065735.1"/>
    <property type="molecule type" value="Genomic_DNA"/>
</dbReference>
<comment type="caution">
    <text evidence="3">The sequence shown here is derived from an EMBL/GenBank/DDBJ whole genome shotgun (WGS) entry which is preliminary data.</text>
</comment>
<proteinExistence type="predicted"/>
<dbReference type="InterPro" id="IPR001212">
    <property type="entry name" value="Somatomedin_B_dom"/>
</dbReference>
<gene>
    <name evidence="3" type="ORF">Bpfe_004532</name>
</gene>